<dbReference type="GO" id="GO:0005737">
    <property type="term" value="C:cytoplasm"/>
    <property type="evidence" value="ECO:0007669"/>
    <property type="project" value="UniProtKB-ARBA"/>
</dbReference>
<dbReference type="InterPro" id="IPR016049">
    <property type="entry name" value="RNA_pol_Rpc34-like"/>
</dbReference>
<dbReference type="AlphaFoldDB" id="A0A176W850"/>
<dbReference type="Gene3D" id="1.10.10.10">
    <property type="entry name" value="Winged helix-like DNA-binding domain superfamily/Winged helix DNA-binding domain"/>
    <property type="match status" value="2"/>
</dbReference>
<evidence type="ECO:0000256" key="1">
    <source>
        <dbReference type="ARBA" id="ARBA00004123"/>
    </source>
</evidence>
<evidence type="ECO:0008006" key="8">
    <source>
        <dbReference type="Google" id="ProtNLM"/>
    </source>
</evidence>
<organism evidence="6 7">
    <name type="scientific">Marchantia polymorpha subsp. ruderalis</name>
    <dbReference type="NCBI Taxonomy" id="1480154"/>
    <lineage>
        <taxon>Eukaryota</taxon>
        <taxon>Viridiplantae</taxon>
        <taxon>Streptophyta</taxon>
        <taxon>Embryophyta</taxon>
        <taxon>Marchantiophyta</taxon>
        <taxon>Marchantiopsida</taxon>
        <taxon>Marchantiidae</taxon>
        <taxon>Marchantiales</taxon>
        <taxon>Marchantiaceae</taxon>
        <taxon>Marchantia</taxon>
    </lineage>
</organism>
<dbReference type="InterPro" id="IPR036390">
    <property type="entry name" value="WH_DNA-bd_sf"/>
</dbReference>
<dbReference type="PANTHER" id="PTHR12780">
    <property type="entry name" value="RNA POLYMERASE III DNA DIRECTED , 39KD SUBUNIT-RELATED"/>
    <property type="match status" value="1"/>
</dbReference>
<keyword evidence="5" id="KW-0539">Nucleus</keyword>
<keyword evidence="7" id="KW-1185">Reference proteome</keyword>
<evidence type="ECO:0000313" key="6">
    <source>
        <dbReference type="EMBL" id="OAE29179.1"/>
    </source>
</evidence>
<keyword evidence="4" id="KW-0804">Transcription</keyword>
<comment type="subcellular location">
    <subcellularLocation>
        <location evidence="1">Nucleus</location>
    </subcellularLocation>
</comment>
<dbReference type="GO" id="GO:0006383">
    <property type="term" value="P:transcription by RNA polymerase III"/>
    <property type="evidence" value="ECO:0007669"/>
    <property type="project" value="InterPro"/>
</dbReference>
<dbReference type="FunFam" id="1.10.10.10:FF:000116">
    <property type="entry name" value="DNA-directed RNA polymerase III subunit RPC6"/>
    <property type="match status" value="1"/>
</dbReference>
<dbReference type="Pfam" id="PF05158">
    <property type="entry name" value="RNA_pol_Rpc34"/>
    <property type="match status" value="2"/>
</dbReference>
<dbReference type="FunFam" id="1.10.10.10:FF:000237">
    <property type="entry name" value="DNA-directed RNA polymerase III subunit RPC6"/>
    <property type="match status" value="1"/>
</dbReference>
<accession>A0A176W850</accession>
<keyword evidence="3" id="KW-0240">DNA-directed RNA polymerase</keyword>
<dbReference type="Proteomes" id="UP000077202">
    <property type="component" value="Unassembled WGS sequence"/>
</dbReference>
<evidence type="ECO:0000256" key="5">
    <source>
        <dbReference type="ARBA" id="ARBA00023242"/>
    </source>
</evidence>
<evidence type="ECO:0000256" key="2">
    <source>
        <dbReference type="ARBA" id="ARBA00011038"/>
    </source>
</evidence>
<evidence type="ECO:0000313" key="7">
    <source>
        <dbReference type="Proteomes" id="UP000077202"/>
    </source>
</evidence>
<dbReference type="InterPro" id="IPR036388">
    <property type="entry name" value="WH-like_DNA-bd_sf"/>
</dbReference>
<comment type="similarity">
    <text evidence="2">Belongs to the eukaryotic RPC34/RPC39 RNA polymerase subunit family.</text>
</comment>
<dbReference type="SUPFAM" id="SSF46785">
    <property type="entry name" value="Winged helix' DNA-binding domain"/>
    <property type="match status" value="2"/>
</dbReference>
<dbReference type="GO" id="GO:0005654">
    <property type="term" value="C:nucleoplasm"/>
    <property type="evidence" value="ECO:0007669"/>
    <property type="project" value="UniProtKB-ARBA"/>
</dbReference>
<dbReference type="InterPro" id="IPR007832">
    <property type="entry name" value="RNA_pol_Rpc34"/>
</dbReference>
<sequence length="349" mass="38825">MAAAAPSAAAVGAAINRLLDLCRANPNGLQQSVLDQQMKDVGLEVVTAAINALLGKGHIQLFQQGGSLIYKEANKEESVKFKGLSSEDMLVYQAIQQSANQGIWTMDLKRRTNLQQPQVTKAIKNLETRNLIKAVKSVEHKSRKVYMLFELEPSRDVTGGAFYTEQEFDVEFISVLKHQSLHFILKQGFATLENVADAVRKSGITKEELRLQDFKQILDMLVLDGEIEEEISSGVGTHAALPPDTLCYRGSKTRIPDSSAFTSIPCGVCPRLQLLLFCLSLQHEVTGQCHSTPVDRTPGNNWKAQLDALRYQQHKGFPTVIEMQMRVWDRSKSICFHDILKLQILGAGF</sequence>
<evidence type="ECO:0000256" key="4">
    <source>
        <dbReference type="ARBA" id="ARBA00023163"/>
    </source>
</evidence>
<proteinExistence type="inferred from homology"/>
<dbReference type="EMBL" id="LVLJ01001514">
    <property type="protein sequence ID" value="OAE29179.1"/>
    <property type="molecule type" value="Genomic_DNA"/>
</dbReference>
<dbReference type="GO" id="GO:0005666">
    <property type="term" value="C:RNA polymerase III complex"/>
    <property type="evidence" value="ECO:0007669"/>
    <property type="project" value="InterPro"/>
</dbReference>
<protein>
    <recommendedName>
        <fullName evidence="8">DNA-directed RNA polymerase III subunit RPC6</fullName>
    </recommendedName>
</protein>
<gene>
    <name evidence="6" type="ORF">AXG93_1862s1370</name>
</gene>
<comment type="caution">
    <text evidence="6">The sequence shown here is derived from an EMBL/GenBank/DDBJ whole genome shotgun (WGS) entry which is preliminary data.</text>
</comment>
<reference evidence="6" key="1">
    <citation type="submission" date="2016-03" db="EMBL/GenBank/DDBJ databases">
        <title>Mechanisms controlling the formation of the plant cell surface in tip-growing cells are functionally conserved among land plants.</title>
        <authorList>
            <person name="Honkanen S."/>
            <person name="Jones V.A."/>
            <person name="Morieri G."/>
            <person name="Champion C."/>
            <person name="Hetherington A.J."/>
            <person name="Kelly S."/>
            <person name="Saint-Marcoux D."/>
            <person name="Proust H."/>
            <person name="Prescott H."/>
            <person name="Dolan L."/>
        </authorList>
    </citation>
    <scope>NUCLEOTIDE SEQUENCE [LARGE SCALE GENOMIC DNA]</scope>
    <source>
        <tissue evidence="6">Whole gametophyte</tissue>
    </source>
</reference>
<evidence type="ECO:0000256" key="3">
    <source>
        <dbReference type="ARBA" id="ARBA00022478"/>
    </source>
</evidence>
<name>A0A176W850_MARPO</name>